<dbReference type="Gene3D" id="1.20.5.1150">
    <property type="entry name" value="Ribosomal protein S8"/>
    <property type="match status" value="1"/>
</dbReference>
<feature type="compositionally biased region" description="Basic residues" evidence="6">
    <location>
        <begin position="42"/>
        <end position="62"/>
    </location>
</feature>
<evidence type="ECO:0000256" key="2">
    <source>
        <dbReference type="ARBA" id="ARBA00022980"/>
    </source>
</evidence>
<sequence>MLPVIVRNGNVERAIRVLKKKIQRDGVIKEQKERRFYVKPSEKRKKKKAEAMKRVQKNLQKRMQKEGF</sequence>
<name>A0ABN6L3A0_9PROT</name>
<evidence type="ECO:0000256" key="5">
    <source>
        <dbReference type="HAMAP-Rule" id="MF_00358"/>
    </source>
</evidence>
<keyword evidence="3 5" id="KW-0687">Ribonucleoprotein</keyword>
<dbReference type="NCBIfam" id="TIGR00030">
    <property type="entry name" value="S21p"/>
    <property type="match status" value="1"/>
</dbReference>
<dbReference type="RefSeq" id="WP_236864761.1">
    <property type="nucleotide sequence ID" value="NZ_AP025225.1"/>
</dbReference>
<dbReference type="InterPro" id="IPR001911">
    <property type="entry name" value="Ribosomal_bS21"/>
</dbReference>
<keyword evidence="2 5" id="KW-0689">Ribosomal protein</keyword>
<accession>A0ABN6L3A0</accession>
<dbReference type="GO" id="GO:0005840">
    <property type="term" value="C:ribosome"/>
    <property type="evidence" value="ECO:0007669"/>
    <property type="project" value="UniProtKB-KW"/>
</dbReference>
<protein>
    <recommendedName>
        <fullName evidence="4 5">Small ribosomal subunit protein bS21</fullName>
    </recommendedName>
</protein>
<reference evidence="7" key="1">
    <citation type="submission" date="2021-10" db="EMBL/GenBank/DDBJ databases">
        <title>Genome Sequence of The Candidatus Hydrogeosomobacter endosymbioticus, an Intracellular Bacterial Symbiont of the Anaerobic Ciliate GW7.</title>
        <authorList>
            <person name="Shiohama Y."/>
            <person name="Shinzato N."/>
        </authorList>
    </citation>
    <scope>NUCLEOTIDE SEQUENCE [LARGE SCALE GENOMIC DNA]</scope>
    <source>
        <strain evidence="7">200920</strain>
    </source>
</reference>
<feature type="region of interest" description="Disordered" evidence="6">
    <location>
        <begin position="38"/>
        <end position="68"/>
    </location>
</feature>
<keyword evidence="8" id="KW-1185">Reference proteome</keyword>
<evidence type="ECO:0000256" key="1">
    <source>
        <dbReference type="ARBA" id="ARBA00006640"/>
    </source>
</evidence>
<evidence type="ECO:0000256" key="4">
    <source>
        <dbReference type="ARBA" id="ARBA00035135"/>
    </source>
</evidence>
<evidence type="ECO:0000256" key="3">
    <source>
        <dbReference type="ARBA" id="ARBA00023274"/>
    </source>
</evidence>
<proteinExistence type="inferred from homology"/>
<comment type="similarity">
    <text evidence="1 5">Belongs to the bacterial ribosomal protein bS21 family.</text>
</comment>
<dbReference type="Proteomes" id="UP001320209">
    <property type="component" value="Chromosome"/>
</dbReference>
<dbReference type="InterPro" id="IPR038380">
    <property type="entry name" value="Ribosomal_bS21_sf"/>
</dbReference>
<organism evidence="7 8">
    <name type="scientific">Candidatus Hydrogenosomobacter endosymbioticus</name>
    <dbReference type="NCBI Taxonomy" id="2558174"/>
    <lineage>
        <taxon>Bacteria</taxon>
        <taxon>Pseudomonadati</taxon>
        <taxon>Pseudomonadota</taxon>
        <taxon>Alphaproteobacteria</taxon>
        <taxon>Holosporales</taxon>
        <taxon>Holosporaceae</taxon>
        <taxon>Candidatus Hydrogenosomobacter</taxon>
    </lineage>
</organism>
<dbReference type="PANTHER" id="PTHR21109:SF0">
    <property type="entry name" value="SMALL RIBOSOMAL SUBUNIT PROTEIN BS21M"/>
    <property type="match status" value="1"/>
</dbReference>
<evidence type="ECO:0000313" key="7">
    <source>
        <dbReference type="EMBL" id="BDB96409.1"/>
    </source>
</evidence>
<dbReference type="PANTHER" id="PTHR21109">
    <property type="entry name" value="MITOCHONDRIAL 28S RIBOSOMAL PROTEIN S21"/>
    <property type="match status" value="1"/>
</dbReference>
<dbReference type="HAMAP" id="MF_00358">
    <property type="entry name" value="Ribosomal_bS21"/>
    <property type="match status" value="1"/>
</dbReference>
<dbReference type="Pfam" id="PF01165">
    <property type="entry name" value="Ribosomal_S21"/>
    <property type="match status" value="1"/>
</dbReference>
<gene>
    <name evidence="5 7" type="primary">rpsU</name>
    <name evidence="7" type="ORF">HYD_5420</name>
</gene>
<evidence type="ECO:0000313" key="8">
    <source>
        <dbReference type="Proteomes" id="UP001320209"/>
    </source>
</evidence>
<evidence type="ECO:0000256" key="6">
    <source>
        <dbReference type="SAM" id="MobiDB-lite"/>
    </source>
</evidence>
<dbReference type="EMBL" id="AP025225">
    <property type="protein sequence ID" value="BDB96409.1"/>
    <property type="molecule type" value="Genomic_DNA"/>
</dbReference>